<evidence type="ECO:0000313" key="2">
    <source>
        <dbReference type="Proteomes" id="UP001165641"/>
    </source>
</evidence>
<reference evidence="1" key="1">
    <citation type="submission" date="2022-12" db="EMBL/GenBank/DDBJ databases">
        <title>Paracoccus onchidii sp. nov., isolated from a marine invertebrate from the South China Sea.</title>
        <authorList>
            <person name="Xu S."/>
            <person name="Liu Z."/>
            <person name="Xu Y."/>
        </authorList>
    </citation>
    <scope>NUCLEOTIDE SEQUENCE</scope>
    <source>
        <strain evidence="1">Z330</strain>
    </source>
</reference>
<accession>A0ABT4ZGX1</accession>
<dbReference type="Proteomes" id="UP001165641">
    <property type="component" value="Unassembled WGS sequence"/>
</dbReference>
<proteinExistence type="predicted"/>
<gene>
    <name evidence="1" type="ORF">PAF17_10575</name>
</gene>
<protein>
    <submittedName>
        <fullName evidence="1">Uncharacterized protein</fullName>
    </submittedName>
</protein>
<organism evidence="1 2">
    <name type="scientific">Paracoccus onchidii</name>
    <dbReference type="NCBI Taxonomy" id="3017813"/>
    <lineage>
        <taxon>Bacteria</taxon>
        <taxon>Pseudomonadati</taxon>
        <taxon>Pseudomonadota</taxon>
        <taxon>Alphaproteobacteria</taxon>
        <taxon>Rhodobacterales</taxon>
        <taxon>Paracoccaceae</taxon>
        <taxon>Paracoccus</taxon>
    </lineage>
</organism>
<dbReference type="EMBL" id="JAQBIE010000011">
    <property type="protein sequence ID" value="MDB6177945.1"/>
    <property type="molecule type" value="Genomic_DNA"/>
</dbReference>
<dbReference type="RefSeq" id="WP_271889057.1">
    <property type="nucleotide sequence ID" value="NZ_JAQBIE010000011.1"/>
</dbReference>
<comment type="caution">
    <text evidence="1">The sequence shown here is derived from an EMBL/GenBank/DDBJ whole genome shotgun (WGS) entry which is preliminary data.</text>
</comment>
<name>A0ABT4ZGX1_9RHOB</name>
<keyword evidence="2" id="KW-1185">Reference proteome</keyword>
<sequence length="112" mass="12192">MTTVYRQGEAGTLGFPVIDPETGAPWDATGLDARMVIYLDGVDLVLPGYWLTDQQVIDDGVAMPAATVMAFDIASDSILLPPRVYRAALQIEGRNGWRTLPDGEINIEVRSL</sequence>
<evidence type="ECO:0000313" key="1">
    <source>
        <dbReference type="EMBL" id="MDB6177945.1"/>
    </source>
</evidence>